<dbReference type="Proteomes" id="UP000279236">
    <property type="component" value="Unassembled WGS sequence"/>
</dbReference>
<reference evidence="5 6" key="1">
    <citation type="submission" date="2018-11" db="EMBL/GenBank/DDBJ databases">
        <title>Genome sequence of Apiotrichum porosum DSM 27194.</title>
        <authorList>
            <person name="Aliyu H."/>
            <person name="Gorte O."/>
            <person name="Ochsenreither K."/>
        </authorList>
    </citation>
    <scope>NUCLEOTIDE SEQUENCE [LARGE SCALE GENOMIC DNA]</scope>
    <source>
        <strain evidence="5 6">DSM 27194</strain>
    </source>
</reference>
<feature type="domain" description="Zn(2)-C6 fungal-type" evidence="4">
    <location>
        <begin position="15"/>
        <end position="46"/>
    </location>
</feature>
<dbReference type="GO" id="GO:0008270">
    <property type="term" value="F:zinc ion binding"/>
    <property type="evidence" value="ECO:0007669"/>
    <property type="project" value="InterPro"/>
</dbReference>
<organism evidence="5 6">
    <name type="scientific">Apiotrichum porosum</name>
    <dbReference type="NCBI Taxonomy" id="105984"/>
    <lineage>
        <taxon>Eukaryota</taxon>
        <taxon>Fungi</taxon>
        <taxon>Dikarya</taxon>
        <taxon>Basidiomycota</taxon>
        <taxon>Agaricomycotina</taxon>
        <taxon>Tremellomycetes</taxon>
        <taxon>Trichosporonales</taxon>
        <taxon>Trichosporonaceae</taxon>
        <taxon>Apiotrichum</taxon>
    </lineage>
</organism>
<keyword evidence="2" id="KW-0539">Nucleus</keyword>
<dbReference type="CDD" id="cd12148">
    <property type="entry name" value="fungal_TF_MHR"/>
    <property type="match status" value="1"/>
</dbReference>
<dbReference type="InterPro" id="IPR001138">
    <property type="entry name" value="Zn2Cys6_DnaBD"/>
</dbReference>
<dbReference type="PROSITE" id="PS50048">
    <property type="entry name" value="ZN2_CY6_FUNGAL_2"/>
    <property type="match status" value="2"/>
</dbReference>
<dbReference type="GO" id="GO:0000981">
    <property type="term" value="F:DNA-binding transcription factor activity, RNA polymerase II-specific"/>
    <property type="evidence" value="ECO:0007669"/>
    <property type="project" value="InterPro"/>
</dbReference>
<proteinExistence type="predicted"/>
<dbReference type="PANTHER" id="PTHR31001:SF89">
    <property type="entry name" value="ZN(2)-C6 FUNGAL-TYPE DOMAIN-CONTAINING PROTEIN"/>
    <property type="match status" value="1"/>
</dbReference>
<dbReference type="PROSITE" id="PS00463">
    <property type="entry name" value="ZN2_CY6_FUNGAL_1"/>
    <property type="match status" value="1"/>
</dbReference>
<dbReference type="InterPro" id="IPR036864">
    <property type="entry name" value="Zn2-C6_fun-type_DNA-bd_sf"/>
</dbReference>
<gene>
    <name evidence="5" type="ORF">EHS24_003902</name>
</gene>
<feature type="region of interest" description="Disordered" evidence="3">
    <location>
        <begin position="47"/>
        <end position="70"/>
    </location>
</feature>
<protein>
    <recommendedName>
        <fullName evidence="4">Zn(2)-C6 fungal-type domain-containing protein</fullName>
    </recommendedName>
</protein>
<dbReference type="STRING" id="105984.A0A427XDW6"/>
<feature type="domain" description="Zn(2)-C6 fungal-type" evidence="4">
    <location>
        <begin position="76"/>
        <end position="109"/>
    </location>
</feature>
<comment type="caution">
    <text evidence="5">The sequence shown here is derived from an EMBL/GenBank/DDBJ whole genome shotgun (WGS) entry which is preliminary data.</text>
</comment>
<evidence type="ECO:0000256" key="1">
    <source>
        <dbReference type="ARBA" id="ARBA00004123"/>
    </source>
</evidence>
<evidence type="ECO:0000313" key="5">
    <source>
        <dbReference type="EMBL" id="RSH76963.1"/>
    </source>
</evidence>
<accession>A0A427XDW6</accession>
<dbReference type="OrthoDB" id="2123952at2759"/>
<dbReference type="InterPro" id="IPR050613">
    <property type="entry name" value="Sec_Metabolite_Reg"/>
</dbReference>
<evidence type="ECO:0000256" key="2">
    <source>
        <dbReference type="ARBA" id="ARBA00023242"/>
    </source>
</evidence>
<name>A0A427XDW6_9TREE</name>
<dbReference type="Gene3D" id="4.10.240.10">
    <property type="entry name" value="Zn(2)-C6 fungal-type DNA-binding domain"/>
    <property type="match status" value="2"/>
</dbReference>
<evidence type="ECO:0000256" key="3">
    <source>
        <dbReference type="SAM" id="MobiDB-lite"/>
    </source>
</evidence>
<evidence type="ECO:0000259" key="4">
    <source>
        <dbReference type="PROSITE" id="PS50048"/>
    </source>
</evidence>
<dbReference type="AlphaFoldDB" id="A0A427XDW6"/>
<dbReference type="SMART" id="SM00066">
    <property type="entry name" value="GAL4"/>
    <property type="match status" value="2"/>
</dbReference>
<dbReference type="GO" id="GO:0005634">
    <property type="term" value="C:nucleus"/>
    <property type="evidence" value="ECO:0007669"/>
    <property type="project" value="UniProtKB-SubCell"/>
</dbReference>
<dbReference type="GeneID" id="39588445"/>
<dbReference type="SUPFAM" id="SSF57701">
    <property type="entry name" value="Zn2/Cys6 DNA-binding domain"/>
    <property type="match status" value="2"/>
</dbReference>
<evidence type="ECO:0000313" key="6">
    <source>
        <dbReference type="Proteomes" id="UP000279236"/>
    </source>
</evidence>
<dbReference type="Pfam" id="PF00172">
    <property type="entry name" value="Zn_clus"/>
    <property type="match status" value="2"/>
</dbReference>
<dbReference type="RefSeq" id="XP_028472110.1">
    <property type="nucleotide sequence ID" value="XM_028619537.1"/>
</dbReference>
<feature type="region of interest" description="Disordered" evidence="3">
    <location>
        <begin position="144"/>
        <end position="181"/>
    </location>
</feature>
<keyword evidence="6" id="KW-1185">Reference proteome</keyword>
<dbReference type="EMBL" id="RSCE01000019">
    <property type="protein sequence ID" value="RSH76963.1"/>
    <property type="molecule type" value="Genomic_DNA"/>
</dbReference>
<sequence>MTETPTVNSRRPVNTCMRCRRLKLKCDHGRPCQGCVKSSTVAECQYTPVQREDRSSPESGYHSPPPERKRRRAVRVCSRCRRLKLRCDQGKPCASCVGAGAVEDGECVYMRWPGEEPKVGSTPQDIQELQQRIKLLESQLASSNQSYLSPDSMSHHSHASQSGASVPTGHSTASHDPRVPHAQDLDIPTLLSLLPPPEDCRRLLKFFLSFDLLFRLVHTPSFLRQAETVITAIDVAHSQDSPTTSRTISRALNLSLGSGAASAINSSAHGADSVDSEPIGGLDNSNLPTIALVIAAIVCGATIAPQYHASPQDARCSEGHLRLLLWTVLSMCDCKYQGVSQIDYVHAHVLSIYTNHAGRGGGPQKCWLACGRAYNAALLCGINKEDRVVNETQFEREMRRRLWWHILQTRHFVADRLRVEIEHENHNVPRPLNLTNAQLDILALNPQATVLPSPRDILTEWSYVDSKLDVLVMLQRRDKIMARTDIPLVDRLAAATMVVEEYTTARPLHQQGQASVAANLPSWAQMQAHVSDIACAEMTVHLYRPHFGSTDMASNGVSIGAYALTRGVQATQELVKSVKALTQSVVFGWLDLDTPIFALWTCGMRGFTAGLVLAFSLIADPENPSAASQMADFEAMIGILRSRRSLPGTAESNERALATLEQLRQIIKAKDHSVHDLLDPYTGRAVDMPLFIPDFAVVEWVEWETLFQDLFQDSTAVPA</sequence>
<dbReference type="CDD" id="cd00067">
    <property type="entry name" value="GAL4"/>
    <property type="match status" value="2"/>
</dbReference>
<dbReference type="PANTHER" id="PTHR31001">
    <property type="entry name" value="UNCHARACTERIZED TRANSCRIPTIONAL REGULATORY PROTEIN"/>
    <property type="match status" value="1"/>
</dbReference>
<comment type="subcellular location">
    <subcellularLocation>
        <location evidence="1">Nucleus</location>
    </subcellularLocation>
</comment>